<accession>A0A6A4I9S2</accession>
<dbReference type="InterPro" id="IPR045063">
    <property type="entry name" value="Dynamin_N"/>
</dbReference>
<dbReference type="AlphaFoldDB" id="A0A6A4I9S2"/>
<organism evidence="2 3">
    <name type="scientific">Gymnopus androsaceus JB14</name>
    <dbReference type="NCBI Taxonomy" id="1447944"/>
    <lineage>
        <taxon>Eukaryota</taxon>
        <taxon>Fungi</taxon>
        <taxon>Dikarya</taxon>
        <taxon>Basidiomycota</taxon>
        <taxon>Agaricomycotina</taxon>
        <taxon>Agaricomycetes</taxon>
        <taxon>Agaricomycetidae</taxon>
        <taxon>Agaricales</taxon>
        <taxon>Marasmiineae</taxon>
        <taxon>Omphalotaceae</taxon>
        <taxon>Gymnopus</taxon>
    </lineage>
</organism>
<evidence type="ECO:0000313" key="2">
    <source>
        <dbReference type="EMBL" id="KAE9406068.1"/>
    </source>
</evidence>
<feature type="domain" description="Dynamin N-terminal" evidence="1">
    <location>
        <begin position="27"/>
        <end position="190"/>
    </location>
</feature>
<name>A0A6A4I9S2_9AGAR</name>
<sequence>MNADTQQEWAQTLENLRSTSEKPSTVIAICGATGSGKSSLINALLDDRIVPTSGWQACTSVVIEISYHTSPTIDAKIEFLSREEWAQELTTTLSPYGRPRRAVHAGGKIFLEQFSIKSCYLSSLADELGKDVASKEASSGPSCLADGVVLVDLPGTSDANSARNSIAEKYIEKSELVWIVAPITRAVDDKVAKDLLGDKFKAQMMMDGRVRPDSNAITFIATKCDDISCNEIIEDLNLHDDNTFVEMKNRQETLPGLIRGAKCSSKEAKSKIRDLKNAKKSVQDEWTDNLKKLLQLTSQGNIWTEAADDSDSDSEMSDEGSMLDTVMTSPVEDCIKENKKRISELESSIQAEILNKSAAQTDIASYNNELKSIPQEIERFLFEETLRSCSGPSQSRFSSRYEDLNDALAERNDPLNFDPSLNNLKEYEKLDLPVFMSSSRDYMKLTGKIADGKPTFTDIEDTEIPAIRAWITSLTKSTQERNMNFLIVGARMLLESIISFCETSRTDIPESERISLRIKWASSFDSRTNGLASHLIAAFGPVIDRKIIGLKDSFRKGLEEQAHAGADMAAHKALSVHESLAKRNKVAIIRHYGSFREDDLNEHLTQPLANHIACTWANVFKEDFFGVLFESEVLNAAETVLKEMAKCTSSNLVQHRSKISLEKARIEIGHTVKALCRHMDKEQRKISREMTPYVRARLSATYESAMMERGKGCIERQKHYSMQTKLRSFISQEKEDIFKDAADALLKSLLRAADEIKSELISHFREISFKIELSMSLLWEPRMSTETQIQALNRKILEEITQRSLLKIDLSMLKSEESSSPSRMTVKVEERPERYMYFDHEPASETSPFLEINWILGSEEVNQQRGLGLLSKRKLD</sequence>
<evidence type="ECO:0000313" key="3">
    <source>
        <dbReference type="Proteomes" id="UP000799118"/>
    </source>
</evidence>
<dbReference type="PANTHER" id="PTHR36681:SF3">
    <property type="entry name" value="NUCLEAR GTPASE, GERMINAL CENTER-ASSOCIATED, TANDEM DUPLICATE 3"/>
    <property type="match status" value="1"/>
</dbReference>
<dbReference type="InterPro" id="IPR027417">
    <property type="entry name" value="P-loop_NTPase"/>
</dbReference>
<evidence type="ECO:0000259" key="1">
    <source>
        <dbReference type="Pfam" id="PF00350"/>
    </source>
</evidence>
<dbReference type="OrthoDB" id="3598281at2759"/>
<keyword evidence="3" id="KW-1185">Reference proteome</keyword>
<dbReference type="Proteomes" id="UP000799118">
    <property type="component" value="Unassembled WGS sequence"/>
</dbReference>
<gene>
    <name evidence="2" type="ORF">BT96DRAFT_934341</name>
</gene>
<protein>
    <recommendedName>
        <fullName evidence="1">Dynamin N-terminal domain-containing protein</fullName>
    </recommendedName>
</protein>
<dbReference type="Gene3D" id="3.40.50.300">
    <property type="entry name" value="P-loop containing nucleotide triphosphate hydrolases"/>
    <property type="match status" value="1"/>
</dbReference>
<reference evidence="2" key="1">
    <citation type="journal article" date="2019" name="Environ. Microbiol.">
        <title>Fungal ecological strategies reflected in gene transcription - a case study of two litter decomposers.</title>
        <authorList>
            <person name="Barbi F."/>
            <person name="Kohler A."/>
            <person name="Barry K."/>
            <person name="Baskaran P."/>
            <person name="Daum C."/>
            <person name="Fauchery L."/>
            <person name="Ihrmark K."/>
            <person name="Kuo A."/>
            <person name="LaButti K."/>
            <person name="Lipzen A."/>
            <person name="Morin E."/>
            <person name="Grigoriev I.V."/>
            <person name="Henrissat B."/>
            <person name="Lindahl B."/>
            <person name="Martin F."/>
        </authorList>
    </citation>
    <scope>NUCLEOTIDE SEQUENCE</scope>
    <source>
        <strain evidence="2">JB14</strain>
    </source>
</reference>
<dbReference type="PANTHER" id="PTHR36681">
    <property type="entry name" value="NUCLEAR GTPASE, GERMINAL CENTER-ASSOCIATED, TANDEM DUPLICATE 3"/>
    <property type="match status" value="1"/>
</dbReference>
<dbReference type="SUPFAM" id="SSF52540">
    <property type="entry name" value="P-loop containing nucleoside triphosphate hydrolases"/>
    <property type="match status" value="1"/>
</dbReference>
<dbReference type="EMBL" id="ML769404">
    <property type="protein sequence ID" value="KAE9406068.1"/>
    <property type="molecule type" value="Genomic_DNA"/>
</dbReference>
<proteinExistence type="predicted"/>
<dbReference type="Pfam" id="PF00350">
    <property type="entry name" value="Dynamin_N"/>
    <property type="match status" value="1"/>
</dbReference>